<keyword evidence="11" id="KW-1185">Reference proteome</keyword>
<evidence type="ECO:0000256" key="1">
    <source>
        <dbReference type="ARBA" id="ARBA00004429"/>
    </source>
</evidence>
<dbReference type="PROSITE" id="PS50928">
    <property type="entry name" value="ABC_TM1"/>
    <property type="match status" value="2"/>
</dbReference>
<evidence type="ECO:0000256" key="8">
    <source>
        <dbReference type="RuleBase" id="RU363032"/>
    </source>
</evidence>
<feature type="transmembrane region" description="Helical" evidence="8">
    <location>
        <begin position="120"/>
        <end position="141"/>
    </location>
</feature>
<feature type="transmembrane region" description="Helical" evidence="8">
    <location>
        <begin position="83"/>
        <end position="108"/>
    </location>
</feature>
<feature type="transmembrane region" description="Helical" evidence="8">
    <location>
        <begin position="229"/>
        <end position="247"/>
    </location>
</feature>
<dbReference type="Proteomes" id="UP001621714">
    <property type="component" value="Unassembled WGS sequence"/>
</dbReference>
<evidence type="ECO:0000256" key="4">
    <source>
        <dbReference type="ARBA" id="ARBA00022519"/>
    </source>
</evidence>
<dbReference type="CDD" id="cd06261">
    <property type="entry name" value="TM_PBP2"/>
    <property type="match status" value="2"/>
</dbReference>
<feature type="transmembrane region" description="Helical" evidence="8">
    <location>
        <begin position="488"/>
        <end position="506"/>
    </location>
</feature>
<feature type="transmembrane region" description="Helical" evidence="8">
    <location>
        <begin position="320"/>
        <end position="342"/>
    </location>
</feature>
<evidence type="ECO:0000256" key="2">
    <source>
        <dbReference type="ARBA" id="ARBA00022448"/>
    </source>
</evidence>
<evidence type="ECO:0000256" key="5">
    <source>
        <dbReference type="ARBA" id="ARBA00022692"/>
    </source>
</evidence>
<dbReference type="PANTHER" id="PTHR43357">
    <property type="entry name" value="INNER MEMBRANE ABC TRANSPORTER PERMEASE PROTEIN YDCV"/>
    <property type="match status" value="1"/>
</dbReference>
<dbReference type="InterPro" id="IPR000515">
    <property type="entry name" value="MetI-like"/>
</dbReference>
<feature type="transmembrane region" description="Helical" evidence="8">
    <location>
        <begin position="181"/>
        <end position="203"/>
    </location>
</feature>
<evidence type="ECO:0000256" key="7">
    <source>
        <dbReference type="ARBA" id="ARBA00023136"/>
    </source>
</evidence>
<feature type="domain" description="ABC transmembrane type-1" evidence="9">
    <location>
        <begin position="46"/>
        <end position="247"/>
    </location>
</feature>
<organism evidence="10 11">
    <name type="scientific">Marinospirillum alkalitolerans</name>
    <dbReference type="NCBI Taxonomy" id="3123374"/>
    <lineage>
        <taxon>Bacteria</taxon>
        <taxon>Pseudomonadati</taxon>
        <taxon>Pseudomonadota</taxon>
        <taxon>Gammaproteobacteria</taxon>
        <taxon>Oceanospirillales</taxon>
        <taxon>Oceanospirillaceae</taxon>
        <taxon>Marinospirillum</taxon>
    </lineage>
</organism>
<evidence type="ECO:0000256" key="3">
    <source>
        <dbReference type="ARBA" id="ARBA00022475"/>
    </source>
</evidence>
<sequence>MWQHRLSLFFLALSSFVTLSAFWALGGQGTGPDYSLLSDPWFWQLLGFTFKQALLSSLLAVGLALPLARLLVLDRQLPLKAFFLRWCLLCFVLPSLVLITGLILLLGRQGWLAPLLGPEWQIYGLQGILIAHVFLNLPLAIRLLSAQWASIPSQSWRLASQLQLSFWQQLYHVEWPALRPILAPLFGLIFLLCFNSFAVVLTLGGGPASSTLEVAIYQALKFDFNPGEALFLAWTQLLLAGSLFWFFQRFGKLSWLAVADSGPSWQPRPHRLTLYLGRLYYLLIGLFLSLPLLVLLPRAVQGLNAQLPWLLLLQASSWSLLLAASATLLCLSMALSLSHFAIVRGGLWARFTRLIALHQLVVPGMVLAVGVYLFFLPWIYWQDWGWLALILLNSLVALPYAFSQIQPAMFQYHQSYARLSQSLALTPWQHWRDVLWPFLKPCLLPSAGLVLVLLLGDMTLFSLFGSAHWPTLPWVIYELAGSYRLNEAALASLLLLGFSFLGLMWLERSRPSVT</sequence>
<feature type="transmembrane region" description="Helical" evidence="8">
    <location>
        <begin position="442"/>
        <end position="468"/>
    </location>
</feature>
<dbReference type="EMBL" id="JBANFI010000001">
    <property type="protein sequence ID" value="MFK7159963.1"/>
    <property type="molecule type" value="Genomic_DNA"/>
</dbReference>
<keyword evidence="2 8" id="KW-0813">Transport</keyword>
<proteinExistence type="inferred from homology"/>
<comment type="caution">
    <text evidence="10">The sequence shown here is derived from an EMBL/GenBank/DDBJ whole genome shotgun (WGS) entry which is preliminary data.</text>
</comment>
<evidence type="ECO:0000259" key="9">
    <source>
        <dbReference type="PROSITE" id="PS50928"/>
    </source>
</evidence>
<feature type="transmembrane region" description="Helical" evidence="8">
    <location>
        <begin position="384"/>
        <end position="402"/>
    </location>
</feature>
<dbReference type="PANTHER" id="PTHR43357:SF4">
    <property type="entry name" value="INNER MEMBRANE ABC TRANSPORTER PERMEASE PROTEIN YDCV"/>
    <property type="match status" value="1"/>
</dbReference>
<accession>A0ABW8PWD8</accession>
<dbReference type="SUPFAM" id="SSF161098">
    <property type="entry name" value="MetI-like"/>
    <property type="match status" value="2"/>
</dbReference>
<gene>
    <name evidence="10" type="ORF">V6U78_02790</name>
</gene>
<dbReference type="Gene3D" id="1.10.3720.10">
    <property type="entry name" value="MetI-like"/>
    <property type="match status" value="2"/>
</dbReference>
<dbReference type="InterPro" id="IPR035906">
    <property type="entry name" value="MetI-like_sf"/>
</dbReference>
<evidence type="ECO:0000256" key="6">
    <source>
        <dbReference type="ARBA" id="ARBA00022989"/>
    </source>
</evidence>
<feature type="transmembrane region" description="Helical" evidence="8">
    <location>
        <begin position="354"/>
        <end position="378"/>
    </location>
</feature>
<keyword evidence="3" id="KW-1003">Cell membrane</keyword>
<feature type="domain" description="ABC transmembrane type-1" evidence="9">
    <location>
        <begin position="316"/>
        <end position="507"/>
    </location>
</feature>
<keyword evidence="7 8" id="KW-0472">Membrane</keyword>
<evidence type="ECO:0000313" key="10">
    <source>
        <dbReference type="EMBL" id="MFK7159963.1"/>
    </source>
</evidence>
<feature type="transmembrane region" description="Helical" evidence="8">
    <location>
        <begin position="50"/>
        <end position="71"/>
    </location>
</feature>
<dbReference type="Pfam" id="PF00528">
    <property type="entry name" value="BPD_transp_1"/>
    <property type="match status" value="2"/>
</dbReference>
<reference evidence="10 11" key="1">
    <citation type="submission" date="2024-02" db="EMBL/GenBank/DDBJ databases">
        <title>Marinospirillum sp. MEB 164 isolated from Lonar lake sediment.</title>
        <authorList>
            <person name="Joshi A."/>
            <person name="Thite S."/>
        </authorList>
    </citation>
    <scope>NUCLEOTIDE SEQUENCE [LARGE SCALE GENOMIC DNA]</scope>
    <source>
        <strain evidence="10 11">MEB164</strain>
    </source>
</reference>
<keyword evidence="6 8" id="KW-1133">Transmembrane helix</keyword>
<dbReference type="RefSeq" id="WP_405337084.1">
    <property type="nucleotide sequence ID" value="NZ_JBANFI010000001.1"/>
</dbReference>
<feature type="transmembrane region" description="Helical" evidence="8">
    <location>
        <begin position="279"/>
        <end position="300"/>
    </location>
</feature>
<comment type="similarity">
    <text evidence="8">Belongs to the binding-protein-dependent transport system permease family.</text>
</comment>
<evidence type="ECO:0000313" key="11">
    <source>
        <dbReference type="Proteomes" id="UP001621714"/>
    </source>
</evidence>
<keyword evidence="5 8" id="KW-0812">Transmembrane</keyword>
<name>A0ABW8PWD8_9GAMM</name>
<comment type="subcellular location">
    <subcellularLocation>
        <location evidence="1">Cell inner membrane</location>
        <topology evidence="1">Multi-pass membrane protein</topology>
    </subcellularLocation>
    <subcellularLocation>
        <location evidence="8">Cell membrane</location>
        <topology evidence="8">Multi-pass membrane protein</topology>
    </subcellularLocation>
</comment>
<keyword evidence="4" id="KW-0997">Cell inner membrane</keyword>
<protein>
    <submittedName>
        <fullName evidence="10">ABC transporter permease subunit</fullName>
    </submittedName>
</protein>